<evidence type="ECO:0000256" key="1">
    <source>
        <dbReference type="PIRNR" id="PIRNR036409"/>
    </source>
</evidence>
<dbReference type="CDD" id="cd00882">
    <property type="entry name" value="Ras_like_GTPase"/>
    <property type="match status" value="1"/>
</dbReference>
<keyword evidence="1" id="KW-0547">Nucleotide-binding</keyword>
<reference evidence="2 3" key="1">
    <citation type="submission" date="2019-02" db="EMBL/GenBank/DDBJ databases">
        <title>Siculibacillus lacustris gen. nov., sp. nov., a new rosette-forming bacterium isolated from a freshwater crater lake (Lake St. Ana, Romania).</title>
        <authorList>
            <person name="Felfoldi T."/>
            <person name="Marton Z."/>
            <person name="Szabo A."/>
            <person name="Mentes A."/>
            <person name="Boka K."/>
            <person name="Marialigeti K."/>
            <person name="Mathe I."/>
            <person name="Koncz M."/>
            <person name="Schumann P."/>
            <person name="Toth E."/>
        </authorList>
    </citation>
    <scope>NUCLEOTIDE SEQUENCE [LARGE SCALE GENOMIC DNA]</scope>
    <source>
        <strain evidence="2 3">SA-279</strain>
    </source>
</reference>
<sequence>MRRFMIVGATGAGKTTLLHVLTDDLGPIRKTQMVDYGGEGIDTPGEYAEMGRFRHRLMAMASDATLLLVVQDGTRSRSCFPPGFLLSFPRPSIGLVSKIDLPDADVGRAEALLRESGVRGEIHPVSATTGTGIAALRQRLNSCLSGQQGVIDNGKCSG</sequence>
<evidence type="ECO:0000313" key="3">
    <source>
        <dbReference type="Proteomes" id="UP000292781"/>
    </source>
</evidence>
<comment type="caution">
    <text evidence="2">The sequence shown here is derived from an EMBL/GenBank/DDBJ whole genome shotgun (WGS) entry which is preliminary data.</text>
</comment>
<dbReference type="PANTHER" id="PTHR40453:SF1">
    <property type="entry name" value="PROTEIN YOEF"/>
    <property type="match status" value="1"/>
</dbReference>
<dbReference type="InterPro" id="IPR012381">
    <property type="entry name" value="EutP_PduV"/>
</dbReference>
<dbReference type="Proteomes" id="UP000292781">
    <property type="component" value="Unassembled WGS sequence"/>
</dbReference>
<dbReference type="OrthoDB" id="6179at2"/>
<dbReference type="InterPro" id="IPR027417">
    <property type="entry name" value="P-loop_NTPase"/>
</dbReference>
<dbReference type="PIRSF" id="PIRSF036409">
    <property type="entry name" value="EutP_PduV"/>
    <property type="match status" value="1"/>
</dbReference>
<dbReference type="AlphaFoldDB" id="A0A4Q9VN47"/>
<dbReference type="Gene3D" id="3.40.50.300">
    <property type="entry name" value="P-loop containing nucleotide triphosphate hydrolases"/>
    <property type="match status" value="1"/>
</dbReference>
<dbReference type="Pfam" id="PF10662">
    <property type="entry name" value="PduV-EutP"/>
    <property type="match status" value="1"/>
</dbReference>
<dbReference type="SUPFAM" id="SSF52540">
    <property type="entry name" value="P-loop containing nucleoside triphosphate hydrolases"/>
    <property type="match status" value="1"/>
</dbReference>
<dbReference type="PANTHER" id="PTHR40453">
    <property type="entry name" value="PROTEIN YOEF"/>
    <property type="match status" value="1"/>
</dbReference>
<keyword evidence="3" id="KW-1185">Reference proteome</keyword>
<dbReference type="EMBL" id="SJFN01000018">
    <property type="protein sequence ID" value="TBW36815.1"/>
    <property type="molecule type" value="Genomic_DNA"/>
</dbReference>
<gene>
    <name evidence="2" type="ORF">EYW49_13055</name>
</gene>
<organism evidence="2 3">
    <name type="scientific">Siculibacillus lacustris</name>
    <dbReference type="NCBI Taxonomy" id="1549641"/>
    <lineage>
        <taxon>Bacteria</taxon>
        <taxon>Pseudomonadati</taxon>
        <taxon>Pseudomonadota</taxon>
        <taxon>Alphaproteobacteria</taxon>
        <taxon>Hyphomicrobiales</taxon>
        <taxon>Ancalomicrobiaceae</taxon>
        <taxon>Siculibacillus</taxon>
    </lineage>
</organism>
<accession>A0A4Q9VN47</accession>
<comment type="similarity">
    <text evidence="1">Belongs to the EutP/PduV family.</text>
</comment>
<evidence type="ECO:0000313" key="2">
    <source>
        <dbReference type="EMBL" id="TBW36815.1"/>
    </source>
</evidence>
<dbReference type="GO" id="GO:0006576">
    <property type="term" value="P:biogenic amine metabolic process"/>
    <property type="evidence" value="ECO:0007669"/>
    <property type="project" value="InterPro"/>
</dbReference>
<dbReference type="GO" id="GO:0005524">
    <property type="term" value="F:ATP binding"/>
    <property type="evidence" value="ECO:0007669"/>
    <property type="project" value="UniProtKB-UniRule"/>
</dbReference>
<proteinExistence type="inferred from homology"/>
<protein>
    <submittedName>
        <fullName evidence="2">Ethanolamine utilization protein EutP</fullName>
    </submittedName>
</protein>
<name>A0A4Q9VN47_9HYPH</name>